<feature type="transmembrane region" description="Helical" evidence="7">
    <location>
        <begin position="367"/>
        <end position="388"/>
    </location>
</feature>
<dbReference type="KEGG" id="pphe:PP2015_3437"/>
<feature type="transmembrane region" description="Helical" evidence="7">
    <location>
        <begin position="280"/>
        <end position="304"/>
    </location>
</feature>
<organism evidence="9 10">
    <name type="scientific">Pseudoalteromonas phenolica</name>
    <dbReference type="NCBI Taxonomy" id="161398"/>
    <lineage>
        <taxon>Bacteria</taxon>
        <taxon>Pseudomonadati</taxon>
        <taxon>Pseudomonadota</taxon>
        <taxon>Gammaproteobacteria</taxon>
        <taxon>Alteromonadales</taxon>
        <taxon>Pseudoalteromonadaceae</taxon>
        <taxon>Pseudoalteromonas</taxon>
    </lineage>
</organism>
<dbReference type="OrthoDB" id="9770036at2"/>
<evidence type="ECO:0000256" key="1">
    <source>
        <dbReference type="ARBA" id="ARBA00004651"/>
    </source>
</evidence>
<gene>
    <name evidence="9" type="ORF">PP2015_3437</name>
</gene>
<feature type="transmembrane region" description="Helical" evidence="7">
    <location>
        <begin position="324"/>
        <end position="347"/>
    </location>
</feature>
<dbReference type="STRING" id="161398.PP2015_3437"/>
<dbReference type="PANTHER" id="PTHR30572:SF4">
    <property type="entry name" value="ABC TRANSPORTER PERMEASE YTRF"/>
    <property type="match status" value="1"/>
</dbReference>
<dbReference type="EMBL" id="CP013188">
    <property type="protein sequence ID" value="ALO43912.1"/>
    <property type="molecule type" value="Genomic_DNA"/>
</dbReference>
<dbReference type="RefSeq" id="WP_058031740.1">
    <property type="nucleotide sequence ID" value="NZ_CP013188.1"/>
</dbReference>
<evidence type="ECO:0000259" key="8">
    <source>
        <dbReference type="Pfam" id="PF02687"/>
    </source>
</evidence>
<dbReference type="InterPro" id="IPR003838">
    <property type="entry name" value="ABC3_permease_C"/>
</dbReference>
<dbReference type="PATRIC" id="fig|161398.10.peg.3502"/>
<keyword evidence="3 7" id="KW-0812">Transmembrane</keyword>
<evidence type="ECO:0000256" key="4">
    <source>
        <dbReference type="ARBA" id="ARBA00022989"/>
    </source>
</evidence>
<evidence type="ECO:0000256" key="3">
    <source>
        <dbReference type="ARBA" id="ARBA00022692"/>
    </source>
</evidence>
<sequence length="402" mass="44068">MRDLAPIIKALFKEKLVPFLLILQIAVTFMVMVNAVNMISEREKLMSRPTGVDEENAFYVLTNLQGPAENYIANLSHDLASLRAIEGVEAVSPLNGVPLGLWGNYTSVYPNLDTEYPIDVAGYYGSDEHIVENLGLTLIAGDNLTLSDTTITANGGHNISSNILITKAFAELVSPEDWRQAVGQTVYTSNTPQRIKGIVEAMQGAWPRWYGVNGSIIYPVIEVNNTIRYFVRAEPGQLDNIMEEVNKVLLNTPGRVIEKMLTMEEVRLRAYKDDNASSKLLISVCIGLLLATSLGIYGQARFSVNRRKRQIGTRRALGASKGQVMRFFMLENAVVSVTGLVIGFIAALSLSEQFVQHFGLTPVPLPYLLSGMAALFVLGQLSVSYPALQASRVEPAIATRSA</sequence>
<evidence type="ECO:0000313" key="9">
    <source>
        <dbReference type="EMBL" id="ALO43912.1"/>
    </source>
</evidence>
<evidence type="ECO:0000313" key="10">
    <source>
        <dbReference type="Proteomes" id="UP000061457"/>
    </source>
</evidence>
<reference evidence="9 10" key="1">
    <citation type="submission" date="2015-11" db="EMBL/GenBank/DDBJ databases">
        <authorList>
            <person name="Zhang Y."/>
            <person name="Guo Z."/>
        </authorList>
    </citation>
    <scope>NUCLEOTIDE SEQUENCE [LARGE SCALE GENOMIC DNA]</scope>
    <source>
        <strain evidence="9 10">KCTC 12086</strain>
    </source>
</reference>
<dbReference type="Pfam" id="PF02687">
    <property type="entry name" value="FtsX"/>
    <property type="match status" value="1"/>
</dbReference>
<dbReference type="GO" id="GO:0005886">
    <property type="term" value="C:plasma membrane"/>
    <property type="evidence" value="ECO:0007669"/>
    <property type="project" value="UniProtKB-SubCell"/>
</dbReference>
<keyword evidence="10" id="KW-1185">Reference proteome</keyword>
<dbReference type="AlphaFoldDB" id="A0A0S2K6U5"/>
<feature type="domain" description="ABC3 transporter permease C-terminal" evidence="8">
    <location>
        <begin position="285"/>
        <end position="395"/>
    </location>
</feature>
<keyword evidence="2" id="KW-1003">Cell membrane</keyword>
<evidence type="ECO:0000256" key="7">
    <source>
        <dbReference type="SAM" id="Phobius"/>
    </source>
</evidence>
<name>A0A0S2K6U5_9GAMM</name>
<comment type="similarity">
    <text evidence="6">Belongs to the ABC-4 integral membrane protein family.</text>
</comment>
<proteinExistence type="inferred from homology"/>
<evidence type="ECO:0000256" key="2">
    <source>
        <dbReference type="ARBA" id="ARBA00022475"/>
    </source>
</evidence>
<evidence type="ECO:0000256" key="6">
    <source>
        <dbReference type="ARBA" id="ARBA00038076"/>
    </source>
</evidence>
<keyword evidence="4 7" id="KW-1133">Transmembrane helix</keyword>
<protein>
    <recommendedName>
        <fullName evidence="8">ABC3 transporter permease C-terminal domain-containing protein</fullName>
    </recommendedName>
</protein>
<keyword evidence="5 7" id="KW-0472">Membrane</keyword>
<dbReference type="InterPro" id="IPR050250">
    <property type="entry name" value="Macrolide_Exporter_MacB"/>
</dbReference>
<accession>A0A0S2K6U5</accession>
<comment type="subcellular location">
    <subcellularLocation>
        <location evidence="1">Cell membrane</location>
        <topology evidence="1">Multi-pass membrane protein</topology>
    </subcellularLocation>
</comment>
<evidence type="ECO:0000256" key="5">
    <source>
        <dbReference type="ARBA" id="ARBA00023136"/>
    </source>
</evidence>
<dbReference type="PANTHER" id="PTHR30572">
    <property type="entry name" value="MEMBRANE COMPONENT OF TRANSPORTER-RELATED"/>
    <property type="match status" value="1"/>
</dbReference>
<dbReference type="GO" id="GO:0022857">
    <property type="term" value="F:transmembrane transporter activity"/>
    <property type="evidence" value="ECO:0007669"/>
    <property type="project" value="TreeGrafter"/>
</dbReference>
<dbReference type="Proteomes" id="UP000061457">
    <property type="component" value="Chromosome II"/>
</dbReference>